<feature type="coiled-coil region" evidence="8">
    <location>
        <begin position="2038"/>
        <end position="2117"/>
    </location>
</feature>
<dbReference type="Proteomes" id="UP000069272">
    <property type="component" value="Chromosome 3L"/>
</dbReference>
<keyword evidence="6" id="KW-0963">Cytoplasm</keyword>
<evidence type="ECO:0000256" key="1">
    <source>
        <dbReference type="ARBA" id="ARBA00004245"/>
    </source>
</evidence>
<feature type="binding site" evidence="7">
    <location>
        <begin position="85"/>
        <end position="92"/>
    </location>
    <ligand>
        <name>ATP</name>
        <dbReference type="ChEBI" id="CHEBI:30616"/>
    </ligand>
</feature>
<comment type="similarity">
    <text evidence="7">Belongs to the TRAFAC class myosin-kinesin ATPase superfamily. Kinesin family.</text>
</comment>
<proteinExistence type="inferred from homology"/>
<feature type="coiled-coil region" evidence="8">
    <location>
        <begin position="1473"/>
        <end position="1805"/>
    </location>
</feature>
<dbReference type="PANTHER" id="PTHR47968:SF75">
    <property type="entry name" value="CENTROMERE-ASSOCIATED PROTEIN E"/>
    <property type="match status" value="1"/>
</dbReference>
<dbReference type="GO" id="GO:0007018">
    <property type="term" value="P:microtubule-based movement"/>
    <property type="evidence" value="ECO:0007669"/>
    <property type="project" value="InterPro"/>
</dbReference>
<keyword evidence="2 7" id="KW-0547">Nucleotide-binding</keyword>
<protein>
    <submittedName>
        <fullName evidence="10">Uncharacterized protein</fullName>
    </submittedName>
</protein>
<name>A0A182FDX8_ANOAL</name>
<dbReference type="FunFam" id="3.40.850.10:FF:000093">
    <property type="entry name" value="CENP-meta, isoform C"/>
    <property type="match status" value="1"/>
</dbReference>
<evidence type="ECO:0000256" key="9">
    <source>
        <dbReference type="SAM" id="MobiDB-lite"/>
    </source>
</evidence>
<evidence type="ECO:0000313" key="10">
    <source>
        <dbReference type="EnsemblMetazoa" id="AALB004719-PA"/>
    </source>
</evidence>
<sequence length="2175" mass="250016">MTSPDNVKVSIKVRPLIKRERDSKLTPQWRVRDNTIATIDGNGEPFVFDHIFDETVPTKQLFDTVCRPVIHAALKGINGTIFAYGQTSSGKTYTMIGDESEPGVVPLTAHEIFEEIKRHQERQFLIRVGFIEIYNEKVHDLLNTANTNLKITENQCGDVSVNSKECITNCAEQILQYVDAGNKARKIGETNMNERSSRSHAIFRITIESRLINAADGENKTDSEAVQIGILNLVDLAGSERADQTGATGCRFKEGVCINRSLLSLSLVIQKLSENSDKQFINYRDSKLTRILQASLGGNAITSMICNITPAVVDETYYTLSFAMRAKTIKNRPKVNEILTEAAMMKRLTREIKRLESELRSEQHKNSKIKTLELMNAITLRTSQFINSNHSQSMLVDSARRRTWCPTSSDIPHPTVSSYGRGDAPSLMGPPAPPGLSSYGRISSHNGISRPTLLVDDDFGASLGLEDGDDECRINFLELKEKRDKLASRIHSASPMQSGLLNPFALYEGDEFIPGEQISFGRTSLSPTSAVVRDLRTPVSLRRKRRSSTGDSPTQLNYEERCRILEQELTELQEFTNLEKTVELQSLKQELAKRNEELGTLRSEIELKQQRIEQLDERCTHLEIELKEQKNRVGKAEEELTRSAKERQGAVKEAEHHRNQLTGIEYEYELFRQRSEAREKELIESLQEARSTSTSGTSAGERVDQKREEMKRLEMQNYEFSLQLETYSKQIEELKNSQQEHHRKLEQVKQMVLGYYQVPASHHKDDHSARLLESIRKTLLLPDLVNENGETDGVVLKQNGTSHSPDSNTPAENCAGHEHANVTLLGEEHTVQELLKIIEQLEGRVAELSPLQSKLEEKIAGMARLEKTADQWKSQLEAQTTEYDELSTQLMDQMQENEMLRKDLAKLQADAEAKREELSVEMASLREALDKAKLPDERAELEQAVESFQKEISELKAEIEQHQTRIKTVEAERIQLERKCDELQTRLTEEMAARKDAALEATAIAENLAKLREDLAKQETDLMGLVDEAKKERDAMAEEKTHLAEQLTRAEQEWDEEKLQLVQTHKKRNAELQGEIDRLKDSIEQLSEEKAKLTVELKDVAQNRNDESETELSQMRQTQRELEERIAELLTEIEGYTTELEVVRQQYQAVQNELKELRDAETRTQSLEAESIKEKVDRLEEEKASFEKACSEATAESRKWQNKVEELEQRVEVLTVESARSRADLIEAEKNYAELEATRKQEKEQQESAQEKLSVELANARQQVDRLTQEKDQTLQQQSGEQQSLVDRLNELKESKLSLEGRVAEQEDIINQHKATLTDAQKEYEECENRHRVACESYDAAKQKLEQELVQLKQAFDQLKEENRQQQDNLAQQIADLTHIKEQLHEEIVEREEEMLKYIGELDALRSEQLELVKRHNDDRKGLEQELESLQRTVEQLLTENESLLKDQLDTEEAQQRRALAEGEELDRLRSCRDESERLVGQLERDLETVRAELEQVRNDLVEEKRRHDAGAESERALVQAKHEELERLKDSIQALQDEKVRLIEAEARLQAQLQQQAEQSAQLEQQRVDTEAMLDELRKENSDLTVAVQELSAKIVNLEEQMDANDAAQRKSLESLGIDKEKSERERMALKQERDELQTEIAKRNDQNTNLLDEIRQLKGDLEKVNTVRAQLEADIEESASVRDVLERELASLKQELTKHVDSMVSSKERYEQECETSANLKRELEEKCQELERIMATGRPSLGDGRVAQALRRENEDLLRQLSEVRQLEGLKGKQLQERMDELQRVEAEIERLRDEMATMRHESSFNEKVEEVTILQQKIQEVEKVREESVHRQRSLQRINDQLQCKNQTLAKQVEELRRTTDKERKSRRQSTHDDRRGLVFNLKDMSTMTDPTSNDCSCLEMDAQIKELRNALKLKECQLNTQKLVFSANPLKTELTEMKRKLQEYSREKDQTQQELNEALELLDKERKERKRHCTQCIRHSRQQNARFDKAVQVYQPTDIVPGQTATSTAPTAAVSVSIVTTSTKGTTTSDGQLVALRARVEEQQQQYQHLMAKYEKMKQLCRIRNETITTLNQGIVEKENESVNVNRIQNECVKLKQQLKDAENKCAQLNRIQQITGRSTSLRSEVGVQTDKDSIHELLEQYRSKYERYRAIASKLMQDRSSVTLPSGSD</sequence>
<comment type="subcellular location">
    <subcellularLocation>
        <location evidence="1">Cytoplasm</location>
        <location evidence="1">Cytoskeleton</location>
    </subcellularLocation>
</comment>
<feature type="compositionally biased region" description="Low complexity" evidence="9">
    <location>
        <begin position="688"/>
        <end position="700"/>
    </location>
</feature>
<dbReference type="GO" id="GO:0003777">
    <property type="term" value="F:microtubule motor activity"/>
    <property type="evidence" value="ECO:0007669"/>
    <property type="project" value="InterPro"/>
</dbReference>
<feature type="coiled-coil region" evidence="8">
    <location>
        <begin position="724"/>
        <end position="751"/>
    </location>
</feature>
<dbReference type="GO" id="GO:0005874">
    <property type="term" value="C:microtubule"/>
    <property type="evidence" value="ECO:0007669"/>
    <property type="project" value="TreeGrafter"/>
</dbReference>
<keyword evidence="4 8" id="KW-0175">Coiled coil</keyword>
<evidence type="ECO:0000256" key="2">
    <source>
        <dbReference type="ARBA" id="ARBA00022741"/>
    </source>
</evidence>
<evidence type="ECO:0000256" key="4">
    <source>
        <dbReference type="ARBA" id="ARBA00023054"/>
    </source>
</evidence>
<organism evidence="10 11">
    <name type="scientific">Anopheles albimanus</name>
    <name type="common">New world malaria mosquito</name>
    <dbReference type="NCBI Taxonomy" id="7167"/>
    <lineage>
        <taxon>Eukaryota</taxon>
        <taxon>Metazoa</taxon>
        <taxon>Ecdysozoa</taxon>
        <taxon>Arthropoda</taxon>
        <taxon>Hexapoda</taxon>
        <taxon>Insecta</taxon>
        <taxon>Pterygota</taxon>
        <taxon>Neoptera</taxon>
        <taxon>Endopterygota</taxon>
        <taxon>Diptera</taxon>
        <taxon>Nematocera</taxon>
        <taxon>Culicoidea</taxon>
        <taxon>Culicidae</taxon>
        <taxon>Anophelinae</taxon>
        <taxon>Anopheles</taxon>
    </lineage>
</organism>
<evidence type="ECO:0000256" key="7">
    <source>
        <dbReference type="PROSITE-ProRule" id="PRU00283"/>
    </source>
</evidence>
<evidence type="ECO:0000256" key="6">
    <source>
        <dbReference type="ARBA" id="ARBA00023212"/>
    </source>
</evidence>
<accession>A0A182FDX8</accession>
<dbReference type="GO" id="GO:0000278">
    <property type="term" value="P:mitotic cell cycle"/>
    <property type="evidence" value="ECO:0007669"/>
    <property type="project" value="TreeGrafter"/>
</dbReference>
<dbReference type="VEuPathDB" id="VectorBase:AALB004719"/>
<dbReference type="Gene3D" id="1.10.287.1490">
    <property type="match status" value="1"/>
</dbReference>
<dbReference type="STRING" id="7167.A0A182FDX8"/>
<keyword evidence="6" id="KW-0206">Cytoskeleton</keyword>
<feature type="compositionally biased region" description="Low complexity" evidence="9">
    <location>
        <begin position="1274"/>
        <end position="1284"/>
    </location>
</feature>
<evidence type="ECO:0000256" key="5">
    <source>
        <dbReference type="ARBA" id="ARBA00023175"/>
    </source>
</evidence>
<keyword evidence="5 7" id="KW-0505">Motor protein</keyword>
<keyword evidence="3 7" id="KW-0067">ATP-binding</keyword>
<dbReference type="InterPro" id="IPR036961">
    <property type="entry name" value="Kinesin_motor_dom_sf"/>
</dbReference>
<feature type="coiled-coil region" evidence="8">
    <location>
        <begin position="1902"/>
        <end position="1973"/>
    </location>
</feature>
<feature type="compositionally biased region" description="Basic and acidic residues" evidence="9">
    <location>
        <begin position="1237"/>
        <end position="1254"/>
    </location>
</feature>
<reference evidence="10" key="2">
    <citation type="submission" date="2022-08" db="UniProtKB">
        <authorList>
            <consortium name="EnsemblMetazoa"/>
        </authorList>
    </citation>
    <scope>IDENTIFICATION</scope>
    <source>
        <strain evidence="10">STECLA/ALBI9_A</strain>
    </source>
</reference>
<feature type="coiled-coil region" evidence="8">
    <location>
        <begin position="577"/>
        <end position="646"/>
    </location>
</feature>
<dbReference type="VEuPathDB" id="VectorBase:AALB20_035691"/>
<dbReference type="InterPro" id="IPR027640">
    <property type="entry name" value="Kinesin-like_fam"/>
</dbReference>
<feature type="compositionally biased region" description="Basic and acidic residues" evidence="9">
    <location>
        <begin position="1263"/>
        <end position="1273"/>
    </location>
</feature>
<dbReference type="InterPro" id="IPR001752">
    <property type="entry name" value="Kinesin_motor_dom"/>
</dbReference>
<feature type="region of interest" description="Disordered" evidence="9">
    <location>
        <begin position="1237"/>
        <end position="1284"/>
    </location>
</feature>
<feature type="region of interest" description="Disordered" evidence="9">
    <location>
        <begin position="1857"/>
        <end position="1880"/>
    </location>
</feature>
<dbReference type="SUPFAM" id="SSF52540">
    <property type="entry name" value="P-loop containing nucleoside triphosphate hydrolases"/>
    <property type="match status" value="1"/>
</dbReference>
<dbReference type="EnsemblMetazoa" id="AALB004719-RA">
    <property type="protein sequence ID" value="AALB004719-PA"/>
    <property type="gene ID" value="AALB004719"/>
</dbReference>
<evidence type="ECO:0000313" key="11">
    <source>
        <dbReference type="Proteomes" id="UP000069272"/>
    </source>
</evidence>
<keyword evidence="11" id="KW-1185">Reference proteome</keyword>
<evidence type="ECO:0000256" key="8">
    <source>
        <dbReference type="SAM" id="Coils"/>
    </source>
</evidence>
<dbReference type="Gene3D" id="3.40.850.10">
    <property type="entry name" value="Kinesin motor domain"/>
    <property type="match status" value="1"/>
</dbReference>
<feature type="coiled-coil region" evidence="8">
    <location>
        <begin position="338"/>
        <end position="372"/>
    </location>
</feature>
<dbReference type="Pfam" id="PF00225">
    <property type="entry name" value="Kinesin"/>
    <property type="match status" value="1"/>
</dbReference>
<dbReference type="PRINTS" id="PR00380">
    <property type="entry name" value="KINESINHEAVY"/>
</dbReference>
<dbReference type="SMART" id="SM00129">
    <property type="entry name" value="KISc"/>
    <property type="match status" value="1"/>
</dbReference>
<dbReference type="GO" id="GO:0005524">
    <property type="term" value="F:ATP binding"/>
    <property type="evidence" value="ECO:0007669"/>
    <property type="project" value="UniProtKB-UniRule"/>
</dbReference>
<feature type="region of interest" description="Disordered" evidence="9">
    <location>
        <begin position="685"/>
        <end position="705"/>
    </location>
</feature>
<reference evidence="10 11" key="1">
    <citation type="journal article" date="2017" name="G3 (Bethesda)">
        <title>The Physical Genome Mapping of Anopheles albimanus Corrected Scaffold Misassemblies and Identified Interarm Rearrangements in Genus Anopheles.</title>
        <authorList>
            <person name="Artemov G.N."/>
            <person name="Peery A.N."/>
            <person name="Jiang X."/>
            <person name="Tu Z."/>
            <person name="Stegniy V.N."/>
            <person name="Sharakhova M.V."/>
            <person name="Sharakhov I.V."/>
        </authorList>
    </citation>
    <scope>NUCLEOTIDE SEQUENCE [LARGE SCALE GENOMIC DNA]</scope>
    <source>
        <strain evidence="10 11">ALBI9_A</strain>
    </source>
</reference>
<evidence type="ECO:0000256" key="3">
    <source>
        <dbReference type="ARBA" id="ARBA00022840"/>
    </source>
</evidence>
<dbReference type="InterPro" id="IPR027417">
    <property type="entry name" value="P-loop_NTPase"/>
</dbReference>
<dbReference type="PROSITE" id="PS50067">
    <property type="entry name" value="KINESIN_MOTOR_2"/>
    <property type="match status" value="1"/>
</dbReference>
<dbReference type="PANTHER" id="PTHR47968">
    <property type="entry name" value="CENTROMERE PROTEIN E"/>
    <property type="match status" value="1"/>
</dbReference>
<dbReference type="GO" id="GO:0008017">
    <property type="term" value="F:microtubule binding"/>
    <property type="evidence" value="ECO:0007669"/>
    <property type="project" value="InterPro"/>
</dbReference>